<evidence type="ECO:0000256" key="1">
    <source>
        <dbReference type="ARBA" id="ARBA00003264"/>
    </source>
</evidence>
<dbReference type="FunCoup" id="B8LSU7">
    <property type="interactions" value="571"/>
</dbReference>
<dbReference type="NCBIfam" id="TIGR02361">
    <property type="entry name" value="dak_ATP"/>
    <property type="match status" value="1"/>
</dbReference>
<dbReference type="GO" id="GO:0019588">
    <property type="term" value="P:anaerobic glycerol catabolic process"/>
    <property type="evidence" value="ECO:0007669"/>
    <property type="project" value="UniProtKB-UniPathway"/>
</dbReference>
<dbReference type="EMBL" id="EQ962652">
    <property type="protein sequence ID" value="EED22943.1"/>
    <property type="molecule type" value="Genomic_DNA"/>
</dbReference>
<dbReference type="InParanoid" id="B8LSU7"/>
<comment type="pathway">
    <text evidence="2">Polyol metabolism; glycerol fermentation; glycerone phosphate from glycerol (oxidative route): step 2/2.</text>
</comment>
<dbReference type="PhylomeDB" id="B8LSU7"/>
<dbReference type="SUPFAM" id="SSF101473">
    <property type="entry name" value="DhaL-like"/>
    <property type="match status" value="1"/>
</dbReference>
<dbReference type="FunFam" id="3.40.50.10440:FF:000002">
    <property type="entry name" value="Dihydroxyacetone kinase"/>
    <property type="match status" value="1"/>
</dbReference>
<evidence type="ECO:0000256" key="11">
    <source>
        <dbReference type="PIRSR" id="PIRSR612734-1"/>
    </source>
</evidence>
<evidence type="ECO:0000256" key="12">
    <source>
        <dbReference type="PIRSR" id="PIRSR612734-2"/>
    </source>
</evidence>
<evidence type="ECO:0000256" key="3">
    <source>
        <dbReference type="ARBA" id="ARBA00008757"/>
    </source>
</evidence>
<evidence type="ECO:0000313" key="15">
    <source>
        <dbReference type="EMBL" id="EED22943.1"/>
    </source>
</evidence>
<evidence type="ECO:0000256" key="7">
    <source>
        <dbReference type="ARBA" id="ARBA00022798"/>
    </source>
</evidence>
<proteinExistence type="inferred from homology"/>
<dbReference type="InterPro" id="IPR036117">
    <property type="entry name" value="DhaL_dom_sf"/>
</dbReference>
<keyword evidence="6 15" id="KW-0418">Kinase</keyword>
<protein>
    <submittedName>
        <fullName evidence="15">Dihydroxyacetone kinase (DakA), putative</fullName>
        <ecNumber evidence="15">2.7.1.29</ecNumber>
    </submittedName>
</protein>
<dbReference type="Gene3D" id="1.25.40.340">
    <property type="match status" value="1"/>
</dbReference>
<keyword evidence="8" id="KW-0067">ATP-binding</keyword>
<accession>B8LSU7</accession>
<dbReference type="GeneID" id="8099939"/>
<dbReference type="eggNOG" id="KOG2426">
    <property type="taxonomic scope" value="Eukaryota"/>
</dbReference>
<dbReference type="UniPathway" id="UPA00617">
    <property type="reaction ID" value="UER00669"/>
</dbReference>
<dbReference type="Gene3D" id="3.30.1180.20">
    <property type="entry name" value="Dihydroxyacetone kinase, domain 2"/>
    <property type="match status" value="1"/>
</dbReference>
<dbReference type="PROSITE" id="PS51480">
    <property type="entry name" value="DHAL"/>
    <property type="match status" value="1"/>
</dbReference>
<dbReference type="GO" id="GO:0005829">
    <property type="term" value="C:cytosol"/>
    <property type="evidence" value="ECO:0007669"/>
    <property type="project" value="TreeGrafter"/>
</dbReference>
<dbReference type="Pfam" id="PF02733">
    <property type="entry name" value="Dak1"/>
    <property type="match status" value="1"/>
</dbReference>
<feature type="domain" description="DhaL" evidence="13">
    <location>
        <begin position="386"/>
        <end position="588"/>
    </location>
</feature>
<evidence type="ECO:0000256" key="5">
    <source>
        <dbReference type="ARBA" id="ARBA00022741"/>
    </source>
</evidence>
<dbReference type="GO" id="GO:0050354">
    <property type="term" value="F:triokinase activity"/>
    <property type="evidence" value="ECO:0007669"/>
    <property type="project" value="UniProtKB-EC"/>
</dbReference>
<dbReference type="Gene3D" id="3.40.50.10440">
    <property type="entry name" value="Dihydroxyacetone kinase, domain 1"/>
    <property type="match status" value="1"/>
</dbReference>
<sequence length="590" mass="62675">MSSKHFFSDAFSLVIEALRSLTITNPSLAFDEENKIIFRRPETYNKSNVAVISGGGSGHEPAFAGYVGKGFLTAAVAGTIFASPSAEQISRATLERLETEKGVLIIPMNYTGDVLHFGMAAEKTKAAGRPAEFYAIGDDVGVGRARGGKVGRRGLAGGILVMKIASALAETGASLEEVYRIARLSAENTVTLGSSLEHVHVPGRDPMTEFVPENEVEVGMGIHNEPGSHRMKSADLPTLVKTMLLQLLDHNDPDRAWMTRQLGDKFVLLINNLGGVSTLELAGITAEVSKQLATEYDIKPVRTLQGTYLTSLNGLGFSISLLKLVDSGLGAGKSLLELLDAPTEAVGWAAPIQPSTWEKHASDGPVEFKKVDLSQDQPSNLRVDPVVLKKALTSGLSRIIAAEPEITRFDTIVGDGDCGAGLKRGAEAILKVIQGDNITDDVVLTVDKFVNAVEANMDGTSGAIYAIFLNSLVNGLRAQDNTGSAQQVNAKIWGHALKHAVTALSQYTPAQVGDRTLIDALVPFCDTLAETADIKTAAKAAEDGTEATKHLKASLGRAVYVGSEEEWLGKVRDPGAYGLAKFLTGLAEEL</sequence>
<evidence type="ECO:0000313" key="16">
    <source>
        <dbReference type="Proteomes" id="UP000001745"/>
    </source>
</evidence>
<dbReference type="RefSeq" id="XP_002340330.1">
    <property type="nucleotide sequence ID" value="XM_002340289.1"/>
</dbReference>
<keyword evidence="4 15" id="KW-0808">Transferase</keyword>
<dbReference type="GO" id="GO:0005524">
    <property type="term" value="F:ATP binding"/>
    <property type="evidence" value="ECO:0007669"/>
    <property type="project" value="UniProtKB-KW"/>
</dbReference>
<evidence type="ECO:0000256" key="4">
    <source>
        <dbReference type="ARBA" id="ARBA00022679"/>
    </source>
</evidence>
<keyword evidence="5" id="KW-0547">Nucleotide-binding</keyword>
<evidence type="ECO:0000256" key="9">
    <source>
        <dbReference type="ARBA" id="ARBA00047974"/>
    </source>
</evidence>
<dbReference type="HOGENOM" id="CLU_017054_6_0_1"/>
<dbReference type="AlphaFoldDB" id="B8LSU7"/>
<feature type="binding site" evidence="12">
    <location>
        <begin position="56"/>
        <end position="59"/>
    </location>
    <ligand>
        <name>substrate</name>
    </ligand>
</feature>
<dbReference type="Pfam" id="PF02734">
    <property type="entry name" value="Dak2"/>
    <property type="match status" value="1"/>
</dbReference>
<evidence type="ECO:0000259" key="13">
    <source>
        <dbReference type="PROSITE" id="PS51480"/>
    </source>
</evidence>
<evidence type="ECO:0000256" key="2">
    <source>
        <dbReference type="ARBA" id="ARBA00004778"/>
    </source>
</evidence>
<dbReference type="FunFam" id="3.30.1180.20:FF:000001">
    <property type="entry name" value="Dihydroxyacetone kinase 1"/>
    <property type="match status" value="1"/>
</dbReference>
<gene>
    <name evidence="15" type="ORF">TSTA_064120</name>
</gene>
<evidence type="ECO:0000256" key="8">
    <source>
        <dbReference type="ARBA" id="ARBA00022840"/>
    </source>
</evidence>
<dbReference type="SMART" id="SM01120">
    <property type="entry name" value="Dak2"/>
    <property type="match status" value="1"/>
</dbReference>
<feature type="domain" description="DhaK" evidence="14">
    <location>
        <begin position="9"/>
        <end position="348"/>
    </location>
</feature>
<comment type="catalytic activity">
    <reaction evidence="9">
        <text>D-glyceraldehyde + ATP = D-glyceraldehyde 3-phosphate + ADP + H(+)</text>
        <dbReference type="Rhea" id="RHEA:13941"/>
        <dbReference type="ChEBI" id="CHEBI:15378"/>
        <dbReference type="ChEBI" id="CHEBI:17378"/>
        <dbReference type="ChEBI" id="CHEBI:30616"/>
        <dbReference type="ChEBI" id="CHEBI:59776"/>
        <dbReference type="ChEBI" id="CHEBI:456216"/>
        <dbReference type="EC" id="2.7.1.28"/>
    </reaction>
</comment>
<comment type="function">
    <text evidence="1">Catalyzes both the phosphorylation of dihydroxyacetone and of glyceraldehyde.</text>
</comment>
<dbReference type="EC" id="2.7.1.29" evidence="15"/>
<dbReference type="OrthoDB" id="1724672at2759"/>
<dbReference type="InterPro" id="IPR004007">
    <property type="entry name" value="DhaL_dom"/>
</dbReference>
<comment type="similarity">
    <text evidence="3">Belongs to the dihydroxyacetone kinase (DAK) family.</text>
</comment>
<dbReference type="STRING" id="441959.B8LSU7"/>
<dbReference type="GO" id="GO:0004371">
    <property type="term" value="F:glycerone kinase activity"/>
    <property type="evidence" value="ECO:0007669"/>
    <property type="project" value="UniProtKB-EC"/>
</dbReference>
<dbReference type="FunFam" id="1.25.40.340:FF:000001">
    <property type="entry name" value="Dihydroxyacetone kinase 1"/>
    <property type="match status" value="1"/>
</dbReference>
<feature type="binding site" evidence="12">
    <location>
        <position position="113"/>
    </location>
    <ligand>
        <name>substrate</name>
    </ligand>
</feature>
<evidence type="ECO:0000256" key="10">
    <source>
        <dbReference type="ARBA" id="ARBA00048898"/>
    </source>
</evidence>
<name>B8LSU7_TALSN</name>
<keyword evidence="16" id="KW-1185">Reference proteome</keyword>
<organism evidence="15 16">
    <name type="scientific">Talaromyces stipitatus (strain ATCC 10500 / CBS 375.48 / QM 6759 / NRRL 1006)</name>
    <name type="common">Penicillium stipitatum</name>
    <dbReference type="NCBI Taxonomy" id="441959"/>
    <lineage>
        <taxon>Eukaryota</taxon>
        <taxon>Fungi</taxon>
        <taxon>Dikarya</taxon>
        <taxon>Ascomycota</taxon>
        <taxon>Pezizomycotina</taxon>
        <taxon>Eurotiomycetes</taxon>
        <taxon>Eurotiomycetidae</taxon>
        <taxon>Eurotiales</taxon>
        <taxon>Trichocomaceae</taxon>
        <taxon>Talaromyces</taxon>
        <taxon>Talaromyces sect. Talaromyces</taxon>
    </lineage>
</organism>
<dbReference type="VEuPathDB" id="FungiDB:TSTA_064120"/>
<evidence type="ECO:0000259" key="14">
    <source>
        <dbReference type="PROSITE" id="PS51481"/>
    </source>
</evidence>
<dbReference type="PANTHER" id="PTHR28629:SF14">
    <property type="entry name" value="DIHYDROXYACETONE KINASE 1"/>
    <property type="match status" value="1"/>
</dbReference>
<evidence type="ECO:0000256" key="6">
    <source>
        <dbReference type="ARBA" id="ARBA00022777"/>
    </source>
</evidence>
<dbReference type="SUPFAM" id="SSF82549">
    <property type="entry name" value="DAK1/DegV-like"/>
    <property type="match status" value="1"/>
</dbReference>
<dbReference type="OMA" id="ALNMNGF"/>
<dbReference type="InterPro" id="IPR004006">
    <property type="entry name" value="DhaK_dom"/>
</dbReference>
<dbReference type="PANTHER" id="PTHR28629">
    <property type="entry name" value="TRIOKINASE/FMN CYCLASE"/>
    <property type="match status" value="1"/>
</dbReference>
<dbReference type="InterPro" id="IPR012734">
    <property type="entry name" value="DhaK_ATP"/>
</dbReference>
<comment type="catalytic activity">
    <reaction evidence="10">
        <text>dihydroxyacetone + ATP = dihydroxyacetone phosphate + ADP + H(+)</text>
        <dbReference type="Rhea" id="RHEA:15773"/>
        <dbReference type="ChEBI" id="CHEBI:15378"/>
        <dbReference type="ChEBI" id="CHEBI:16016"/>
        <dbReference type="ChEBI" id="CHEBI:30616"/>
        <dbReference type="ChEBI" id="CHEBI:57642"/>
        <dbReference type="ChEBI" id="CHEBI:456216"/>
        <dbReference type="EC" id="2.7.1.29"/>
    </reaction>
</comment>
<keyword evidence="7" id="KW-0319">Glycerol metabolism</keyword>
<dbReference type="Proteomes" id="UP000001745">
    <property type="component" value="Unassembled WGS sequence"/>
</dbReference>
<dbReference type="InterPro" id="IPR050861">
    <property type="entry name" value="Dihydroxyacetone_Kinase"/>
</dbReference>
<dbReference type="PROSITE" id="PS51481">
    <property type="entry name" value="DHAK"/>
    <property type="match status" value="1"/>
</dbReference>
<reference evidence="16" key="1">
    <citation type="journal article" date="2015" name="Genome Announc.">
        <title>Genome sequence of the AIDS-associated pathogen Penicillium marneffei (ATCC18224) and its near taxonomic relative Talaromyces stipitatus (ATCC10500).</title>
        <authorList>
            <person name="Nierman W.C."/>
            <person name="Fedorova-Abrams N.D."/>
            <person name="Andrianopoulos A."/>
        </authorList>
    </citation>
    <scope>NUCLEOTIDE SEQUENCE [LARGE SCALE GENOMIC DNA]</scope>
    <source>
        <strain evidence="16">ATCC 10500 / CBS 375.48 / QM 6759 / NRRL 1006</strain>
    </source>
</reference>
<feature type="active site" description="Tele-hemiaminal-histidine intermediate" evidence="11">
    <location>
        <position position="223"/>
    </location>
</feature>